<comment type="caution">
    <text evidence="1">The sequence shown here is derived from an EMBL/GenBank/DDBJ whole genome shotgun (WGS) entry which is preliminary data.</text>
</comment>
<evidence type="ECO:0000313" key="1">
    <source>
        <dbReference type="EMBL" id="OGK02721.1"/>
    </source>
</evidence>
<dbReference type="EMBL" id="MFYX01000103">
    <property type="protein sequence ID" value="OGK02721.1"/>
    <property type="molecule type" value="Genomic_DNA"/>
</dbReference>
<dbReference type="Proteomes" id="UP000179243">
    <property type="component" value="Unassembled WGS sequence"/>
</dbReference>
<name>A0A1F7F7W5_UNCRA</name>
<gene>
    <name evidence="1" type="ORF">A2519_09670</name>
</gene>
<sequence>MINVTFQEDLIKQGYHLFDKSKTSLIGFYPKELHLLITELKQKDQNIDPVLGEVYSARAFFAISKPIGGECSYQSGYLDVRLIMQEGDTFIGEIQTELPDGFALKKGGRIKIRTENLIYKPDYPL</sequence>
<organism evidence="1 2">
    <name type="scientific">Candidatus Raymondbacteria bacterium RIFOXYD12_FULL_49_13</name>
    <dbReference type="NCBI Taxonomy" id="1817890"/>
    <lineage>
        <taxon>Bacteria</taxon>
        <taxon>Raymondiibacteriota</taxon>
    </lineage>
</organism>
<reference evidence="1 2" key="1">
    <citation type="journal article" date="2016" name="Nat. Commun.">
        <title>Thousands of microbial genomes shed light on interconnected biogeochemical processes in an aquifer system.</title>
        <authorList>
            <person name="Anantharaman K."/>
            <person name="Brown C.T."/>
            <person name="Hug L.A."/>
            <person name="Sharon I."/>
            <person name="Castelle C.J."/>
            <person name="Probst A.J."/>
            <person name="Thomas B.C."/>
            <person name="Singh A."/>
            <person name="Wilkins M.J."/>
            <person name="Karaoz U."/>
            <person name="Brodie E.L."/>
            <person name="Williams K.H."/>
            <person name="Hubbard S.S."/>
            <person name="Banfield J.F."/>
        </authorList>
    </citation>
    <scope>NUCLEOTIDE SEQUENCE [LARGE SCALE GENOMIC DNA]</scope>
</reference>
<evidence type="ECO:0000313" key="2">
    <source>
        <dbReference type="Proteomes" id="UP000179243"/>
    </source>
</evidence>
<dbReference type="AlphaFoldDB" id="A0A1F7F7W5"/>
<accession>A0A1F7F7W5</accession>
<protein>
    <submittedName>
        <fullName evidence="1">Uncharacterized protein</fullName>
    </submittedName>
</protein>
<proteinExistence type="predicted"/>